<keyword evidence="1" id="KW-0812">Transmembrane</keyword>
<evidence type="ECO:0000256" key="1">
    <source>
        <dbReference type="SAM" id="Phobius"/>
    </source>
</evidence>
<evidence type="ECO:0000313" key="3">
    <source>
        <dbReference type="Proteomes" id="UP000653797"/>
    </source>
</evidence>
<dbReference type="AlphaFoldDB" id="A0A927B1M7"/>
<comment type="caution">
    <text evidence="2">The sequence shown here is derived from an EMBL/GenBank/DDBJ whole genome shotgun (WGS) entry which is preliminary data.</text>
</comment>
<feature type="transmembrane region" description="Helical" evidence="1">
    <location>
        <begin position="7"/>
        <end position="26"/>
    </location>
</feature>
<feature type="transmembrane region" description="Helical" evidence="1">
    <location>
        <begin position="32"/>
        <end position="55"/>
    </location>
</feature>
<sequence>MKKRMAIGFIVLGGILLIAGMVIAIMDGMKPLYIILIAGVIALVGTAFGIIGKFFQDENSSKKSDKILEGVQDVKNYNTGGDSYCYLEFSEWPWDNKVQIKIKMDTSQKYPIHNLNVKLFATDQMFDNFPDRYMYIINGNKIDPGTNITVIGPGIETYLKELQLKPENNLILLVAVFEVGDGSKKWFQRTVFRRDKEEYKNAFVSGTHIELHRRDTQVYKITSSVQERVTDGMKKNERVVTQHILKEESDYTGTLSSLDWIKYQHFGINEQAYINKVLYEKIQ</sequence>
<proteinExistence type="predicted"/>
<accession>A0A927B1M7</accession>
<keyword evidence="3" id="KW-1185">Reference proteome</keyword>
<gene>
    <name evidence="2" type="ORF">IC230_12670</name>
</gene>
<name>A0A927B1M7_9BACT</name>
<evidence type="ECO:0000313" key="2">
    <source>
        <dbReference type="EMBL" id="MBD2753750.1"/>
    </source>
</evidence>
<organism evidence="2 3">
    <name type="scientific">Spirosoma validum</name>
    <dbReference type="NCBI Taxonomy" id="2771355"/>
    <lineage>
        <taxon>Bacteria</taxon>
        <taxon>Pseudomonadati</taxon>
        <taxon>Bacteroidota</taxon>
        <taxon>Cytophagia</taxon>
        <taxon>Cytophagales</taxon>
        <taxon>Cytophagaceae</taxon>
        <taxon>Spirosoma</taxon>
    </lineage>
</organism>
<dbReference type="Proteomes" id="UP000653797">
    <property type="component" value="Unassembled WGS sequence"/>
</dbReference>
<keyword evidence="1" id="KW-0472">Membrane</keyword>
<dbReference type="EMBL" id="JACXAA010000004">
    <property type="protein sequence ID" value="MBD2753750.1"/>
    <property type="molecule type" value="Genomic_DNA"/>
</dbReference>
<dbReference type="RefSeq" id="WP_191039398.1">
    <property type="nucleotide sequence ID" value="NZ_JACXAA010000004.1"/>
</dbReference>
<protein>
    <submittedName>
        <fullName evidence="2">Uncharacterized protein</fullName>
    </submittedName>
</protein>
<reference evidence="2" key="1">
    <citation type="submission" date="2020-09" db="EMBL/GenBank/DDBJ databases">
        <authorList>
            <person name="Kim M.K."/>
        </authorList>
    </citation>
    <scope>NUCLEOTIDE SEQUENCE</scope>
    <source>
        <strain evidence="2">BT704</strain>
    </source>
</reference>
<keyword evidence="1" id="KW-1133">Transmembrane helix</keyword>